<keyword evidence="2" id="KW-1185">Reference proteome</keyword>
<evidence type="ECO:0000313" key="2">
    <source>
        <dbReference type="Proteomes" id="UP000027143"/>
    </source>
</evidence>
<dbReference type="Proteomes" id="UP000027143">
    <property type="component" value="Unassembled WGS sequence"/>
</dbReference>
<sequence>MLDLYLRFDFGDSYTQGRSVIELIECFTCFSFTRVLAIADFLRYFYLVRNL</sequence>
<protein>
    <submittedName>
        <fullName evidence="1">Uncharacterized protein</fullName>
    </submittedName>
</protein>
<gene>
    <name evidence="1" type="ORF">O7U_00741</name>
</gene>
<dbReference type="EMBL" id="AHPD01000007">
    <property type="protein sequence ID" value="KEC66210.1"/>
    <property type="molecule type" value="Genomic_DNA"/>
</dbReference>
<accession>A0ABR4SPY0</accession>
<evidence type="ECO:0000313" key="1">
    <source>
        <dbReference type="EMBL" id="KEC66210.1"/>
    </source>
</evidence>
<name>A0ABR4SPY0_BARQI</name>
<proteinExistence type="predicted"/>
<comment type="caution">
    <text evidence="1">The sequence shown here is derived from an EMBL/GenBank/DDBJ whole genome shotgun (WGS) entry which is preliminary data.</text>
</comment>
<reference evidence="1 2" key="1">
    <citation type="submission" date="2012-04" db="EMBL/GenBank/DDBJ databases">
        <title>The Genome Sequence of Bartonella quintana JK 68.</title>
        <authorList>
            <consortium name="The Broad Institute Genome Sequencing Platform"/>
            <consortium name="The Broad Institute Genome Sequencing Center for Infectious Disease"/>
            <person name="Feldgarden M."/>
            <person name="Kirby J."/>
            <person name="Kosoy M."/>
            <person name="Birtles R."/>
            <person name="Probert W.S."/>
            <person name="Chiaraviglio L."/>
            <person name="Walker B."/>
            <person name="Young S.K."/>
            <person name="Zeng Q."/>
            <person name="Gargeya S."/>
            <person name="Fitzgerald M."/>
            <person name="Haas B."/>
            <person name="Abouelleil A."/>
            <person name="Alvarado L."/>
            <person name="Arachchi H.M."/>
            <person name="Berlin A.M."/>
            <person name="Chapman S.B."/>
            <person name="Goldberg J."/>
            <person name="Griggs A."/>
            <person name="Gujja S."/>
            <person name="Hansen M."/>
            <person name="Howarth C."/>
            <person name="Imamovic A."/>
            <person name="Larimer J."/>
            <person name="McCowen C."/>
            <person name="Montmayeur A."/>
            <person name="Murphy C."/>
            <person name="Neiman D."/>
            <person name="Pearson M."/>
            <person name="Priest M."/>
            <person name="Roberts A."/>
            <person name="Saif S."/>
            <person name="Shea T."/>
            <person name="Sisk P."/>
            <person name="Sykes S."/>
            <person name="Wortman J."/>
            <person name="Nusbaum C."/>
            <person name="Birren B."/>
        </authorList>
    </citation>
    <scope>NUCLEOTIDE SEQUENCE [LARGE SCALE GENOMIC DNA]</scope>
    <source>
        <strain evidence="1 2">JK 68</strain>
    </source>
</reference>
<organism evidence="1 2">
    <name type="scientific">Bartonella quintana JK 68</name>
    <dbReference type="NCBI Taxonomy" id="1134503"/>
    <lineage>
        <taxon>Bacteria</taxon>
        <taxon>Pseudomonadati</taxon>
        <taxon>Pseudomonadota</taxon>
        <taxon>Alphaproteobacteria</taxon>
        <taxon>Hyphomicrobiales</taxon>
        <taxon>Bartonellaceae</taxon>
        <taxon>Bartonella</taxon>
    </lineage>
</organism>